<reference evidence="3" key="1">
    <citation type="submission" date="2016-10" db="EMBL/GenBank/DDBJ databases">
        <authorList>
            <person name="Varghese N."/>
            <person name="Submissions S."/>
        </authorList>
    </citation>
    <scope>NUCLEOTIDE SEQUENCE [LARGE SCALE GENOMIC DNA]</scope>
    <source>
        <strain evidence="3">DSM 45421</strain>
    </source>
</reference>
<protein>
    <submittedName>
        <fullName evidence="2">Uncharacterized protein</fullName>
    </submittedName>
</protein>
<feature type="region of interest" description="Disordered" evidence="1">
    <location>
        <begin position="1"/>
        <end position="28"/>
    </location>
</feature>
<dbReference type="Proteomes" id="UP000199416">
    <property type="component" value="Unassembled WGS sequence"/>
</dbReference>
<proteinExistence type="predicted"/>
<evidence type="ECO:0000256" key="1">
    <source>
        <dbReference type="SAM" id="MobiDB-lite"/>
    </source>
</evidence>
<organism evidence="2 3">
    <name type="scientific">Geodermatophilus telluris</name>
    <dbReference type="NCBI Taxonomy" id="1190417"/>
    <lineage>
        <taxon>Bacteria</taxon>
        <taxon>Bacillati</taxon>
        <taxon>Actinomycetota</taxon>
        <taxon>Actinomycetes</taxon>
        <taxon>Geodermatophilales</taxon>
        <taxon>Geodermatophilaceae</taxon>
        <taxon>Geodermatophilus</taxon>
    </lineage>
</organism>
<evidence type="ECO:0000313" key="3">
    <source>
        <dbReference type="Proteomes" id="UP000199416"/>
    </source>
</evidence>
<dbReference type="RefSeq" id="WP_175471607.1">
    <property type="nucleotide sequence ID" value="NZ_FMZF01000002.1"/>
</dbReference>
<dbReference type="STRING" id="1190417.SAMN05660690_1178"/>
<dbReference type="EMBL" id="FMZF01000002">
    <property type="protein sequence ID" value="SDC37753.1"/>
    <property type="molecule type" value="Genomic_DNA"/>
</dbReference>
<name>A0A1G6L3K5_9ACTN</name>
<gene>
    <name evidence="2" type="ORF">SAMN05660690_1178</name>
</gene>
<sequence>MRDEIDRSGGVPVLGSGAVPGPGRYRRAADGVVAGHPSMVPHAARVRAARPGSGG</sequence>
<accession>A0A1G6L3K5</accession>
<keyword evidence="3" id="KW-1185">Reference proteome</keyword>
<dbReference type="AlphaFoldDB" id="A0A1G6L3K5"/>
<evidence type="ECO:0000313" key="2">
    <source>
        <dbReference type="EMBL" id="SDC37753.1"/>
    </source>
</evidence>